<name>Q3S2D6_SARS</name>
<sequence length="60" mass="7065">MTMHLPTITIRREVGLCWHYYQTTKISNGLDSLRVMVQVQFTQNWNHLVGLLQTHQKGLK</sequence>
<reference evidence="1 2" key="1">
    <citation type="journal article" date="2003" name="Chin. Med. J.">
        <title>Severe acute respiratory syndrome-associated coronavirus genotype and its characterization.</title>
        <authorList>
            <person name="Li L."/>
            <person name="Wang Z."/>
            <person name="Lu Y."/>
            <person name="Bao Q."/>
            <person name="Chen S."/>
            <person name="Wu N."/>
            <person name="Cheng S."/>
            <person name="Weng J."/>
            <person name="Zhang Y."/>
            <person name="Yan J."/>
            <person name="Mei L."/>
            <person name="Wang X."/>
            <person name="Zhu H."/>
            <person name="Yu Y."/>
            <person name="Zhang M."/>
            <person name="Li M."/>
            <person name="Yao J."/>
            <person name="Lu Q."/>
            <person name="Yao P."/>
            <person name="Bo X."/>
            <person name="Wo J."/>
            <person name="Wang S."/>
            <person name="Hu S."/>
        </authorList>
    </citation>
    <scope>NUCLEOTIDE SEQUENCE [LARGE SCALE GENOMIC DNA]</scope>
    <source>
        <strain evidence="1">ZJ0301</strain>
    </source>
</reference>
<proteinExistence type="predicted"/>
<reference evidence="1 2" key="3">
    <citation type="journal article" date="2005" name="FEBS Lett.">
        <title>Molecular evolution and multilocus sequence typing of 145 strains of SARS-CoV.</title>
        <authorList>
            <person name="Wang Z.G."/>
            <person name="Zheng Z.H."/>
            <person name="Shang L."/>
            <person name="Li L.J."/>
            <person name="Cong L.M."/>
            <person name="Feng M.G."/>
            <person name="Luo Y."/>
            <person name="Cheng S.Y."/>
            <person name="Zhang Y.J."/>
            <person name="Ru M.G."/>
            <person name="Wang Z.X."/>
            <person name="Bao Q.Y."/>
        </authorList>
    </citation>
    <scope>NUCLEOTIDE SEQUENCE [LARGE SCALE GENOMIC DNA]</scope>
    <source>
        <strain evidence="1">ZJ0301</strain>
    </source>
</reference>
<evidence type="ECO:0000313" key="2">
    <source>
        <dbReference type="Proteomes" id="UP000163176"/>
    </source>
</evidence>
<accession>Q3S2D6</accession>
<protein>
    <submittedName>
        <fullName evidence="1">Uncharacterized protein 1i</fullName>
    </submittedName>
</protein>
<reference evidence="1 2" key="2">
    <citation type="journal article" date="2004" name="Chin. Med. J.">
        <title>Molecular biological analysis of genotyping and phylogeny of severe acute respiratory syndrome associated coronavirus.</title>
        <authorList>
            <person name="Wang Z.G."/>
            <person name="Li L.J."/>
            <person name="Luo Y."/>
            <person name="Zhang J.Y."/>
            <person name="Wang M.Y."/>
            <person name="Cheng S.Y."/>
            <person name="Zhang Y.J."/>
            <person name="Wang X.M."/>
            <person name="Lu Y.Y."/>
            <person name="Wu N.P."/>
            <person name="Mei L.L."/>
            <person name="Wang Z.X."/>
        </authorList>
    </citation>
    <scope>NUCLEOTIDE SEQUENCE [LARGE SCALE GENOMIC DNA]</scope>
    <source>
        <strain evidence="1">ZJ0301</strain>
    </source>
</reference>
<dbReference type="Proteomes" id="UP000163176">
    <property type="component" value="Segment"/>
</dbReference>
<dbReference type="EMBL" id="DQ182595">
    <property type="protein sequence ID" value="ABA02256.1"/>
    <property type="molecule type" value="Genomic_RNA"/>
</dbReference>
<organism evidence="1 2">
    <name type="scientific">SARS coronavirus ZJ0301</name>
    <dbReference type="NCBI Taxonomy" id="344702"/>
    <lineage>
        <taxon>Viruses</taxon>
        <taxon>Riboviria</taxon>
        <taxon>Orthornavirae</taxon>
        <taxon>Pisuviricota</taxon>
        <taxon>Pisoniviricetes</taxon>
        <taxon>Nidovirales</taxon>
        <taxon>Cornidovirineae</taxon>
        <taxon>Coronaviridae</taxon>
        <taxon>Orthocoronavirinae</taxon>
        <taxon>Betacoronavirus</taxon>
        <taxon>Sarbecovirus</taxon>
        <taxon>Betacoronavirus pandemicum</taxon>
        <taxon>Severe acute respiratory syndrome coronavirus</taxon>
    </lineage>
</organism>
<evidence type="ECO:0000313" key="1">
    <source>
        <dbReference type="EMBL" id="ABA02256.1"/>
    </source>
</evidence>